<reference evidence="2" key="1">
    <citation type="journal article" date="2020" name="Stud. Mycol.">
        <title>101 Dothideomycetes genomes: a test case for predicting lifestyles and emergence of pathogens.</title>
        <authorList>
            <person name="Haridas S."/>
            <person name="Albert R."/>
            <person name="Binder M."/>
            <person name="Bloem J."/>
            <person name="Labutti K."/>
            <person name="Salamov A."/>
            <person name="Andreopoulos B."/>
            <person name="Baker S."/>
            <person name="Barry K."/>
            <person name="Bills G."/>
            <person name="Bluhm B."/>
            <person name="Cannon C."/>
            <person name="Castanera R."/>
            <person name="Culley D."/>
            <person name="Daum C."/>
            <person name="Ezra D."/>
            <person name="Gonzalez J."/>
            <person name="Henrissat B."/>
            <person name="Kuo A."/>
            <person name="Liang C."/>
            <person name="Lipzen A."/>
            <person name="Lutzoni F."/>
            <person name="Magnuson J."/>
            <person name="Mondo S."/>
            <person name="Nolan M."/>
            <person name="Ohm R."/>
            <person name="Pangilinan J."/>
            <person name="Park H.-J."/>
            <person name="Ramirez L."/>
            <person name="Alfaro M."/>
            <person name="Sun H."/>
            <person name="Tritt A."/>
            <person name="Yoshinaga Y."/>
            <person name="Zwiers L.-H."/>
            <person name="Turgeon B."/>
            <person name="Goodwin S."/>
            <person name="Spatafora J."/>
            <person name="Crous P."/>
            <person name="Grigoriev I."/>
        </authorList>
    </citation>
    <scope>NUCLEOTIDE SEQUENCE</scope>
    <source>
        <strain evidence="2">Tuck. ex Michener</strain>
    </source>
</reference>
<dbReference type="Proteomes" id="UP000800092">
    <property type="component" value="Unassembled WGS sequence"/>
</dbReference>
<protein>
    <submittedName>
        <fullName evidence="2">Uncharacterized protein</fullName>
    </submittedName>
</protein>
<proteinExistence type="predicted"/>
<dbReference type="EMBL" id="ML991780">
    <property type="protein sequence ID" value="KAF2237359.1"/>
    <property type="molecule type" value="Genomic_DNA"/>
</dbReference>
<accession>A0A6A6HHR7</accession>
<feature type="region of interest" description="Disordered" evidence="1">
    <location>
        <begin position="151"/>
        <end position="179"/>
    </location>
</feature>
<evidence type="ECO:0000313" key="2">
    <source>
        <dbReference type="EMBL" id="KAF2237359.1"/>
    </source>
</evidence>
<name>A0A6A6HHR7_VIRVR</name>
<sequence length="242" mass="26979">SIDRSPYNCKQQPQHFSASLAKTVHGLQVVYIRTFTRSHKVLQFAINLLGRTPEKPNPEVTLLVFIQTNLPNERREGLKSLQLHPLAYSPLTVILHKTKEQTYEVPPTTTEKKTTAAIYRQFLRPANRPHQLLPPPLHPNHEQLATKPARPLFRAPPDAHSATPLPHHLPAPRVSPPDGSRRALPVLHPPTGALAPRTRRDARDLLPAVCGPAVRVDRGGPHCGHAQRVFGERRRVERAGSG</sequence>
<dbReference type="AlphaFoldDB" id="A0A6A6HHR7"/>
<feature type="non-terminal residue" evidence="2">
    <location>
        <position position="1"/>
    </location>
</feature>
<keyword evidence="3" id="KW-1185">Reference proteome</keyword>
<evidence type="ECO:0000313" key="3">
    <source>
        <dbReference type="Proteomes" id="UP000800092"/>
    </source>
</evidence>
<evidence type="ECO:0000256" key="1">
    <source>
        <dbReference type="SAM" id="MobiDB-lite"/>
    </source>
</evidence>
<organism evidence="2 3">
    <name type="scientific">Viridothelium virens</name>
    <name type="common">Speckled blister lichen</name>
    <name type="synonym">Trypethelium virens</name>
    <dbReference type="NCBI Taxonomy" id="1048519"/>
    <lineage>
        <taxon>Eukaryota</taxon>
        <taxon>Fungi</taxon>
        <taxon>Dikarya</taxon>
        <taxon>Ascomycota</taxon>
        <taxon>Pezizomycotina</taxon>
        <taxon>Dothideomycetes</taxon>
        <taxon>Dothideomycetes incertae sedis</taxon>
        <taxon>Trypetheliales</taxon>
        <taxon>Trypetheliaceae</taxon>
        <taxon>Viridothelium</taxon>
    </lineage>
</organism>
<gene>
    <name evidence="2" type="ORF">EV356DRAFT_564731</name>
</gene>